<dbReference type="InterPro" id="IPR052726">
    <property type="entry name" value="Phage_Baseplate_Hub"/>
</dbReference>
<reference evidence="2" key="1">
    <citation type="submission" date="2021-10" db="EMBL/GenBank/DDBJ databases">
        <title>Loktanella gaetbuli sp. nov., isolated from a tidal flat.</title>
        <authorList>
            <person name="Park S."/>
            <person name="Yoon J.-H."/>
        </authorList>
    </citation>
    <scope>NUCLEOTIDE SEQUENCE</scope>
    <source>
        <strain evidence="2">TSTF-M6</strain>
    </source>
</reference>
<evidence type="ECO:0000313" key="3">
    <source>
        <dbReference type="Proteomes" id="UP001138961"/>
    </source>
</evidence>
<sequence length="300" mass="31522">MTRFTQIDLENLPAPQVVETLDVEAIFARKRDALLALAPDLAPVLALESEPLTMYLQRDAFDEVLLRAAVNDGARAVMPAYATGANLDQLAAFYGVARLVLAPAQPDATPPVAPVMENDSDFRSRMQLALEAQTTAGTIGSYLFFARSADPRVRDIAVANLAPGVVGIRVLAEAGDGTAPADLLQAVEIALNDDFVRPLTDLVQVESAVIVPYQVAATLTFYDGPDSAVVLETSRAAVTAYVAARRLIGENVTRSGLFAALHGAGVQNVVLESPAADIEIDGTSAAFCTDITLTAGGIDA</sequence>
<accession>A0ABS8BS64</accession>
<evidence type="ECO:0000313" key="2">
    <source>
        <dbReference type="EMBL" id="MCB5198597.1"/>
    </source>
</evidence>
<feature type="domain" description="Baseplate J-like C-terminal" evidence="1">
    <location>
        <begin position="213"/>
        <end position="294"/>
    </location>
</feature>
<evidence type="ECO:0000259" key="1">
    <source>
        <dbReference type="Pfam" id="PF26079"/>
    </source>
</evidence>
<dbReference type="InterPro" id="IPR058530">
    <property type="entry name" value="Baseplate_J-like_C"/>
</dbReference>
<dbReference type="Pfam" id="PF26079">
    <property type="entry name" value="Baseplate_J_C"/>
    <property type="match status" value="1"/>
</dbReference>
<proteinExistence type="predicted"/>
<gene>
    <name evidence="2" type="ORF">LGQ03_05040</name>
</gene>
<organism evidence="2 3">
    <name type="scientific">Loktanella gaetbuli</name>
    <dbReference type="NCBI Taxonomy" id="2881335"/>
    <lineage>
        <taxon>Bacteria</taxon>
        <taxon>Pseudomonadati</taxon>
        <taxon>Pseudomonadota</taxon>
        <taxon>Alphaproteobacteria</taxon>
        <taxon>Rhodobacterales</taxon>
        <taxon>Roseobacteraceae</taxon>
        <taxon>Loktanella</taxon>
    </lineage>
</organism>
<dbReference type="Proteomes" id="UP001138961">
    <property type="component" value="Unassembled WGS sequence"/>
</dbReference>
<name>A0ABS8BS64_9RHOB</name>
<dbReference type="InterPro" id="IPR014507">
    <property type="entry name" value="Baseplate_assembly_J_pred"/>
</dbReference>
<protein>
    <submittedName>
        <fullName evidence="2">Baseplate J/gp47 family protein</fullName>
    </submittedName>
</protein>
<keyword evidence="3" id="KW-1185">Reference proteome</keyword>
<comment type="caution">
    <text evidence="2">The sequence shown here is derived from an EMBL/GenBank/DDBJ whole genome shotgun (WGS) entry which is preliminary data.</text>
</comment>
<dbReference type="PIRSF" id="PIRSF020481">
    <property type="entry name" value="BAP"/>
    <property type="match status" value="1"/>
</dbReference>
<dbReference type="PANTHER" id="PTHR35862">
    <property type="entry name" value="FELS-2 PROPHAGE PROTEIN"/>
    <property type="match status" value="1"/>
</dbReference>
<dbReference type="RefSeq" id="WP_226747511.1">
    <property type="nucleotide sequence ID" value="NZ_JAJATZ010000002.1"/>
</dbReference>
<dbReference type="PANTHER" id="PTHR35862:SF1">
    <property type="entry name" value="FELS-2 PROPHAGE PROTEIN"/>
    <property type="match status" value="1"/>
</dbReference>
<dbReference type="EMBL" id="JAJATZ010000002">
    <property type="protein sequence ID" value="MCB5198597.1"/>
    <property type="molecule type" value="Genomic_DNA"/>
</dbReference>